<comment type="similarity">
    <text evidence="1">Belongs to the KRI1 family.</text>
</comment>
<feature type="compositionally biased region" description="Basic and acidic residues" evidence="2">
    <location>
        <begin position="156"/>
        <end position="172"/>
    </location>
</feature>
<dbReference type="GO" id="GO:0030686">
    <property type="term" value="C:90S preribosome"/>
    <property type="evidence" value="ECO:0007669"/>
    <property type="project" value="TreeGrafter"/>
</dbReference>
<keyword evidence="5" id="KW-1185">Reference proteome</keyword>
<evidence type="ECO:0000256" key="2">
    <source>
        <dbReference type="SAM" id="MobiDB-lite"/>
    </source>
</evidence>
<name>A0A4P9W6D9_9FUNG</name>
<dbReference type="PANTHER" id="PTHR14490:SF5">
    <property type="entry name" value="PROTEIN KRI1 HOMOLOG"/>
    <property type="match status" value="1"/>
</dbReference>
<feature type="region of interest" description="Disordered" evidence="2">
    <location>
        <begin position="70"/>
        <end position="197"/>
    </location>
</feature>
<protein>
    <submittedName>
        <fullName evidence="4">KRI1-like family C-terminal-domain-containing protein</fullName>
    </submittedName>
</protein>
<organism evidence="4 5">
    <name type="scientific">Blyttiomyces helicus</name>
    <dbReference type="NCBI Taxonomy" id="388810"/>
    <lineage>
        <taxon>Eukaryota</taxon>
        <taxon>Fungi</taxon>
        <taxon>Fungi incertae sedis</taxon>
        <taxon>Chytridiomycota</taxon>
        <taxon>Chytridiomycota incertae sedis</taxon>
        <taxon>Chytridiomycetes</taxon>
        <taxon>Chytridiomycetes incertae sedis</taxon>
        <taxon>Blyttiomyces</taxon>
    </lineage>
</organism>
<accession>A0A4P9W6D9</accession>
<dbReference type="EMBL" id="KZ996993">
    <property type="protein sequence ID" value="RKO88021.1"/>
    <property type="molecule type" value="Genomic_DNA"/>
</dbReference>
<dbReference type="AlphaFoldDB" id="A0A4P9W6D9"/>
<dbReference type="GO" id="GO:0000447">
    <property type="term" value="P:endonucleolytic cleavage in ITS1 to separate SSU-rRNA from 5.8S rRNA and LSU-rRNA from tricistronic rRNA transcript (SSU-rRNA, 5.8S rRNA, LSU-rRNA)"/>
    <property type="evidence" value="ECO:0007669"/>
    <property type="project" value="TreeGrafter"/>
</dbReference>
<dbReference type="Proteomes" id="UP000269721">
    <property type="component" value="Unassembled WGS sequence"/>
</dbReference>
<reference evidence="5" key="1">
    <citation type="journal article" date="2018" name="Nat. Microbiol.">
        <title>Leveraging single-cell genomics to expand the fungal tree of life.</title>
        <authorList>
            <person name="Ahrendt S.R."/>
            <person name="Quandt C.A."/>
            <person name="Ciobanu D."/>
            <person name="Clum A."/>
            <person name="Salamov A."/>
            <person name="Andreopoulos B."/>
            <person name="Cheng J.F."/>
            <person name="Woyke T."/>
            <person name="Pelin A."/>
            <person name="Henrissat B."/>
            <person name="Reynolds N.K."/>
            <person name="Benny G.L."/>
            <person name="Smith M.E."/>
            <person name="James T.Y."/>
            <person name="Grigoriev I.V."/>
        </authorList>
    </citation>
    <scope>NUCLEOTIDE SEQUENCE [LARGE SCALE GENOMIC DNA]</scope>
</reference>
<sequence>IGDLPTRFKYRKVEAETFGLAPTEILDADDVDLNELISLKKIAPFRRPDLVSRDREKWSKNRKKRLREFRKKLAAAKVPHAQPEPASAKKGGKRKREVEEVEGGEAAEAVAEGGEGVVGKKKKKKKKSAEVDTDPTDLSQPEEPVPVTEKKKKKREAHDGQQHRSRGHDAKTPGRKAPKGMSADRLASYTLPTKNKK</sequence>
<evidence type="ECO:0000313" key="5">
    <source>
        <dbReference type="Proteomes" id="UP000269721"/>
    </source>
</evidence>
<evidence type="ECO:0000259" key="3">
    <source>
        <dbReference type="Pfam" id="PF12936"/>
    </source>
</evidence>
<feature type="domain" description="Kri1-like C-terminal" evidence="3">
    <location>
        <begin position="1"/>
        <end position="72"/>
    </location>
</feature>
<dbReference type="Pfam" id="PF12936">
    <property type="entry name" value="Kri1_C"/>
    <property type="match status" value="1"/>
</dbReference>
<dbReference type="PANTHER" id="PTHR14490">
    <property type="entry name" value="ZINC FINGER, ZZ TYPE"/>
    <property type="match status" value="1"/>
</dbReference>
<evidence type="ECO:0000256" key="1">
    <source>
        <dbReference type="ARBA" id="ARBA00007473"/>
    </source>
</evidence>
<dbReference type="OrthoDB" id="10252032at2759"/>
<dbReference type="InterPro" id="IPR018034">
    <property type="entry name" value="Kri1"/>
</dbReference>
<evidence type="ECO:0000313" key="4">
    <source>
        <dbReference type="EMBL" id="RKO88021.1"/>
    </source>
</evidence>
<gene>
    <name evidence="4" type="ORF">BDK51DRAFT_35270</name>
</gene>
<proteinExistence type="inferred from homology"/>
<feature type="non-terminal residue" evidence="4">
    <location>
        <position position="1"/>
    </location>
</feature>
<dbReference type="GO" id="GO:0005730">
    <property type="term" value="C:nucleolus"/>
    <property type="evidence" value="ECO:0007669"/>
    <property type="project" value="TreeGrafter"/>
</dbReference>
<dbReference type="InterPro" id="IPR024626">
    <property type="entry name" value="Kri1-like_C"/>
</dbReference>